<dbReference type="InterPro" id="IPR004960">
    <property type="entry name" value="LipA_acyltrans"/>
</dbReference>
<evidence type="ECO:0000256" key="5">
    <source>
        <dbReference type="ARBA" id="ARBA00023136"/>
    </source>
</evidence>
<organism evidence="7 8">
    <name type="scientific">Kribbella caucasensis</name>
    <dbReference type="NCBI Taxonomy" id="2512215"/>
    <lineage>
        <taxon>Bacteria</taxon>
        <taxon>Bacillati</taxon>
        <taxon>Actinomycetota</taxon>
        <taxon>Actinomycetes</taxon>
        <taxon>Propionibacteriales</taxon>
        <taxon>Kribbellaceae</taxon>
        <taxon>Kribbella</taxon>
    </lineage>
</organism>
<keyword evidence="2" id="KW-1003">Cell membrane</keyword>
<dbReference type="GO" id="GO:0016746">
    <property type="term" value="F:acyltransferase activity"/>
    <property type="evidence" value="ECO:0007669"/>
    <property type="project" value="UniProtKB-KW"/>
</dbReference>
<dbReference type="NCBIfam" id="NF005919">
    <property type="entry name" value="PRK07920.1"/>
    <property type="match status" value="1"/>
</dbReference>
<dbReference type="Pfam" id="PF03279">
    <property type="entry name" value="Lip_A_acyltrans"/>
    <property type="match status" value="1"/>
</dbReference>
<sequence length="288" mass="31927">MENLRQRSVDLAFALAWALVRRLPEPAVTWLFTRAADFVVRRDGRGVRRLRSNLGVVRPDLTETELAALTRTAMRSYTRYWQEAFRIPDWSNERIVGTVRTVNEKVLRDAHQAGRGVICALPHLANYDHAGAWAGLTGMPVSTVAERLRPESLFDRFVAYRKQLGMEVLPLTGHDEDVSGILADRLRAGGFVCLVADRDLSERGVPVTIFGRESRMPAGPAALSVRTGAPLIPATLHYDGPDLVITFHDPIDPADGAPAMTQRCADAFAAGIAAHPEDWHMLQRIFVD</sequence>
<dbReference type="EMBL" id="SNWQ01000008">
    <property type="protein sequence ID" value="TDO47761.1"/>
    <property type="molecule type" value="Genomic_DNA"/>
</dbReference>
<dbReference type="RefSeq" id="WP_133801209.1">
    <property type="nucleotide sequence ID" value="NZ_SNWQ01000008.1"/>
</dbReference>
<reference evidence="7 8" key="1">
    <citation type="submission" date="2019-03" db="EMBL/GenBank/DDBJ databases">
        <title>Genomic Encyclopedia of Type Strains, Phase III (KMG-III): the genomes of soil and plant-associated and newly described type strains.</title>
        <authorList>
            <person name="Whitman W."/>
        </authorList>
    </citation>
    <scope>NUCLEOTIDE SEQUENCE [LARGE SCALE GENOMIC DNA]</scope>
    <source>
        <strain evidence="7 8">VKM Ac-2527</strain>
    </source>
</reference>
<dbReference type="GO" id="GO:0009247">
    <property type="term" value="P:glycolipid biosynthetic process"/>
    <property type="evidence" value="ECO:0007669"/>
    <property type="project" value="UniProtKB-ARBA"/>
</dbReference>
<name>A0A4R6KDS6_9ACTN</name>
<evidence type="ECO:0000256" key="2">
    <source>
        <dbReference type="ARBA" id="ARBA00022475"/>
    </source>
</evidence>
<gene>
    <name evidence="7" type="ORF">EV643_10867</name>
</gene>
<keyword evidence="8" id="KW-1185">Reference proteome</keyword>
<accession>A0A4R6KDS6</accession>
<evidence type="ECO:0000256" key="4">
    <source>
        <dbReference type="ARBA" id="ARBA00022679"/>
    </source>
</evidence>
<keyword evidence="4 7" id="KW-0808">Transferase</keyword>
<protein>
    <submittedName>
        <fullName evidence="7">KDO2-lipid IV(A) lauroyltransferase</fullName>
    </submittedName>
</protein>
<evidence type="ECO:0000256" key="6">
    <source>
        <dbReference type="ARBA" id="ARBA00023315"/>
    </source>
</evidence>
<dbReference type="GO" id="GO:0005886">
    <property type="term" value="C:plasma membrane"/>
    <property type="evidence" value="ECO:0007669"/>
    <property type="project" value="UniProtKB-SubCell"/>
</dbReference>
<dbReference type="CDD" id="cd07984">
    <property type="entry name" value="LPLAT_LABLAT-like"/>
    <property type="match status" value="1"/>
</dbReference>
<dbReference type="PANTHER" id="PTHR30606:SF10">
    <property type="entry name" value="PHOSPHATIDYLINOSITOL MANNOSIDE ACYLTRANSFERASE"/>
    <property type="match status" value="1"/>
</dbReference>
<evidence type="ECO:0000313" key="8">
    <source>
        <dbReference type="Proteomes" id="UP000295388"/>
    </source>
</evidence>
<evidence type="ECO:0000256" key="1">
    <source>
        <dbReference type="ARBA" id="ARBA00004533"/>
    </source>
</evidence>
<comment type="caution">
    <text evidence="7">The sequence shown here is derived from an EMBL/GenBank/DDBJ whole genome shotgun (WGS) entry which is preliminary data.</text>
</comment>
<keyword evidence="3" id="KW-0997">Cell inner membrane</keyword>
<dbReference type="AlphaFoldDB" id="A0A4R6KDS6"/>
<keyword evidence="6" id="KW-0012">Acyltransferase</keyword>
<evidence type="ECO:0000313" key="7">
    <source>
        <dbReference type="EMBL" id="TDO47761.1"/>
    </source>
</evidence>
<dbReference type="Proteomes" id="UP000295388">
    <property type="component" value="Unassembled WGS sequence"/>
</dbReference>
<evidence type="ECO:0000256" key="3">
    <source>
        <dbReference type="ARBA" id="ARBA00022519"/>
    </source>
</evidence>
<proteinExistence type="predicted"/>
<keyword evidence="5" id="KW-0472">Membrane</keyword>
<comment type="subcellular location">
    <subcellularLocation>
        <location evidence="1">Cell inner membrane</location>
    </subcellularLocation>
</comment>
<dbReference type="OrthoDB" id="9803456at2"/>
<dbReference type="PANTHER" id="PTHR30606">
    <property type="entry name" value="LIPID A BIOSYNTHESIS LAUROYL ACYLTRANSFERASE"/>
    <property type="match status" value="1"/>
</dbReference>